<dbReference type="RefSeq" id="WP_110716935.1">
    <property type="nucleotide sequence ID" value="NZ_PGFS01000001.1"/>
</dbReference>
<accession>A0ABT6I572</accession>
<dbReference type="SUPFAM" id="SSF52540">
    <property type="entry name" value="P-loop containing nucleoside triphosphate hydrolases"/>
    <property type="match status" value="1"/>
</dbReference>
<dbReference type="Pfam" id="PF13614">
    <property type="entry name" value="AAA_31"/>
    <property type="match status" value="1"/>
</dbReference>
<feature type="domain" description="AAA" evidence="2">
    <location>
        <begin position="2"/>
        <end position="152"/>
    </location>
</feature>
<dbReference type="Proteomes" id="UP001162135">
    <property type="component" value="Unassembled WGS sequence"/>
</dbReference>
<dbReference type="EMBL" id="PGFS01000001">
    <property type="protein sequence ID" value="MDH4572839.1"/>
    <property type="molecule type" value="Genomic_DNA"/>
</dbReference>
<sequence length="554" mass="60244">MRVSATVCSKGGVGKTTTTANLGGLLADAGLRVLLIDLDSQPTLSSYYELSQPAPGGLYELLATELVDLDQIISQTAIPNLDIIVSNDYRNQLQQLLLNAPNGRFRLIDLLDRFADRYDAILIDTQGARSVILEMAVMAADCLISPIVPELLTAREFVRGTQGMLNEHTGLHFNLIDMAWKNWFTVRKYARAATNEERADIWTTVDSELERLRHPQERHLYPPKPDTSPGSSSSGKSSGASSLPSTAKTSRGGSEPTDGDGELDPNYLTFGDGQSDLDPTPEPSPARGVPDAGGVGESVAMKQMRAQLEQLEQRNAELEAQTQRTPVAPQGGSFDDDWNGSAGGLLDTDGLLQEHTPQPSRSAEEQATIATDLTLSPHHETEGHRQLRHWQAKERGEEAIDFEAAALKSVPLQDGGRVAPITDLWHVPAWRRNAQDLRMQIGEVVQVLASWAGIEASGSSDVIRLNARNGIGYELGPLEGAPSRRAQLVWQLLAGLEGNIDPVMPSDISLLGELVGSHGDDTEVRLPDGLFVRVFWLTRLIRVLRDVLNAEGDS</sequence>
<dbReference type="Gene3D" id="3.40.50.300">
    <property type="entry name" value="P-loop containing nucleotide triphosphate hydrolases"/>
    <property type="match status" value="1"/>
</dbReference>
<name>A0ABT6I572_9GAMM</name>
<proteinExistence type="predicted"/>
<evidence type="ECO:0000259" key="2">
    <source>
        <dbReference type="Pfam" id="PF13614"/>
    </source>
</evidence>
<feature type="region of interest" description="Disordered" evidence="1">
    <location>
        <begin position="318"/>
        <end position="366"/>
    </location>
</feature>
<protein>
    <recommendedName>
        <fullName evidence="2">AAA domain-containing protein</fullName>
    </recommendedName>
</protein>
<gene>
    <name evidence="3" type="ORF">CUR86_10515</name>
</gene>
<dbReference type="PANTHER" id="PTHR13696:SF99">
    <property type="entry name" value="COBYRINIC ACID AC-DIAMIDE SYNTHASE"/>
    <property type="match status" value="1"/>
</dbReference>
<reference evidence="3" key="1">
    <citation type="journal article" date="2015" name="Antonie Van Leeuwenhoek">
        <title>Comparative 16S rRNA signatures and multilocus sequence analysis for the genus Salinicola and description of Salinicola acroporae sp. nov., isolated from coral Acropora digitifera.</title>
        <authorList>
            <person name="Lepcha R.T."/>
            <person name="Poddar A."/>
            <person name="Schumann P."/>
            <person name="Das S.K."/>
        </authorList>
    </citation>
    <scope>NUCLEOTIDE SEQUENCE</scope>
    <source>
        <strain evidence="3">S4-41</strain>
    </source>
</reference>
<organism evidence="3 4">
    <name type="scientific">Salinicola acroporae</name>
    <dbReference type="NCBI Taxonomy" id="1541440"/>
    <lineage>
        <taxon>Bacteria</taxon>
        <taxon>Pseudomonadati</taxon>
        <taxon>Pseudomonadota</taxon>
        <taxon>Gammaproteobacteria</taxon>
        <taxon>Oceanospirillales</taxon>
        <taxon>Halomonadaceae</taxon>
        <taxon>Salinicola</taxon>
    </lineage>
</organism>
<keyword evidence="4" id="KW-1185">Reference proteome</keyword>
<evidence type="ECO:0000256" key="1">
    <source>
        <dbReference type="SAM" id="MobiDB-lite"/>
    </source>
</evidence>
<evidence type="ECO:0000313" key="4">
    <source>
        <dbReference type="Proteomes" id="UP001162135"/>
    </source>
</evidence>
<dbReference type="InterPro" id="IPR025669">
    <property type="entry name" value="AAA_dom"/>
</dbReference>
<feature type="region of interest" description="Disordered" evidence="1">
    <location>
        <begin position="213"/>
        <end position="295"/>
    </location>
</feature>
<dbReference type="InterPro" id="IPR027417">
    <property type="entry name" value="P-loop_NTPase"/>
</dbReference>
<dbReference type="PANTHER" id="PTHR13696">
    <property type="entry name" value="P-LOOP CONTAINING NUCLEOSIDE TRIPHOSPHATE HYDROLASE"/>
    <property type="match status" value="1"/>
</dbReference>
<feature type="compositionally biased region" description="Low complexity" evidence="1">
    <location>
        <begin position="227"/>
        <end position="248"/>
    </location>
</feature>
<comment type="caution">
    <text evidence="3">The sequence shown here is derived from an EMBL/GenBank/DDBJ whole genome shotgun (WGS) entry which is preliminary data.</text>
</comment>
<dbReference type="CDD" id="cd02042">
    <property type="entry name" value="ParAB_family"/>
    <property type="match status" value="1"/>
</dbReference>
<dbReference type="InterPro" id="IPR050678">
    <property type="entry name" value="DNA_Partitioning_ATPase"/>
</dbReference>
<reference evidence="3" key="2">
    <citation type="submission" date="2017-11" db="EMBL/GenBank/DDBJ databases">
        <authorList>
            <person name="Das S.K."/>
        </authorList>
    </citation>
    <scope>NUCLEOTIDE SEQUENCE</scope>
    <source>
        <strain evidence="3">S4-41</strain>
    </source>
</reference>
<evidence type="ECO:0000313" key="3">
    <source>
        <dbReference type="EMBL" id="MDH4572839.1"/>
    </source>
</evidence>